<keyword evidence="6 7" id="KW-0472">Membrane</keyword>
<dbReference type="AlphaFoldDB" id="A0A4R8VCR7"/>
<dbReference type="SUPFAM" id="SSF161098">
    <property type="entry name" value="MetI-like"/>
    <property type="match status" value="1"/>
</dbReference>
<organism evidence="9 10">
    <name type="scientific">Terrimesophilobacter mesophilus</name>
    <dbReference type="NCBI Taxonomy" id="433647"/>
    <lineage>
        <taxon>Bacteria</taxon>
        <taxon>Bacillati</taxon>
        <taxon>Actinomycetota</taxon>
        <taxon>Actinomycetes</taxon>
        <taxon>Micrococcales</taxon>
        <taxon>Microbacteriaceae</taxon>
        <taxon>Terrimesophilobacter</taxon>
    </lineage>
</organism>
<feature type="transmembrane region" description="Helical" evidence="7">
    <location>
        <begin position="110"/>
        <end position="131"/>
    </location>
</feature>
<comment type="caution">
    <text evidence="9">The sequence shown here is derived from an EMBL/GenBank/DDBJ whole genome shotgun (WGS) entry which is preliminary data.</text>
</comment>
<evidence type="ECO:0000259" key="8">
    <source>
        <dbReference type="PROSITE" id="PS50928"/>
    </source>
</evidence>
<dbReference type="InterPro" id="IPR050809">
    <property type="entry name" value="UgpAE/MalFG_permease"/>
</dbReference>
<comment type="subcellular location">
    <subcellularLocation>
        <location evidence="1 7">Cell membrane</location>
        <topology evidence="1 7">Multi-pass membrane protein</topology>
    </subcellularLocation>
</comment>
<dbReference type="GO" id="GO:0055085">
    <property type="term" value="P:transmembrane transport"/>
    <property type="evidence" value="ECO:0007669"/>
    <property type="project" value="InterPro"/>
</dbReference>
<dbReference type="InterPro" id="IPR000515">
    <property type="entry name" value="MetI-like"/>
</dbReference>
<evidence type="ECO:0000313" key="9">
    <source>
        <dbReference type="EMBL" id="TFB79617.1"/>
    </source>
</evidence>
<dbReference type="PANTHER" id="PTHR43227:SF8">
    <property type="entry name" value="DIACETYLCHITOBIOSE UPTAKE SYSTEM PERMEASE PROTEIN DASB"/>
    <property type="match status" value="1"/>
</dbReference>
<feature type="domain" description="ABC transmembrane type-1" evidence="8">
    <location>
        <begin position="107"/>
        <end position="324"/>
    </location>
</feature>
<dbReference type="PANTHER" id="PTHR43227">
    <property type="entry name" value="BLL4140 PROTEIN"/>
    <property type="match status" value="1"/>
</dbReference>
<evidence type="ECO:0000256" key="2">
    <source>
        <dbReference type="ARBA" id="ARBA00022448"/>
    </source>
</evidence>
<feature type="transmembrane region" description="Helical" evidence="7">
    <location>
        <begin position="197"/>
        <end position="221"/>
    </location>
</feature>
<evidence type="ECO:0000256" key="7">
    <source>
        <dbReference type="RuleBase" id="RU363032"/>
    </source>
</evidence>
<keyword evidence="3" id="KW-1003">Cell membrane</keyword>
<gene>
    <name evidence="9" type="ORF">E3N84_05920</name>
</gene>
<feature type="transmembrane region" description="Helical" evidence="7">
    <location>
        <begin position="242"/>
        <end position="265"/>
    </location>
</feature>
<name>A0A4R8VCR7_9MICO</name>
<dbReference type="Gene3D" id="1.10.3720.10">
    <property type="entry name" value="MetI-like"/>
    <property type="match status" value="1"/>
</dbReference>
<protein>
    <submittedName>
        <fullName evidence="9">Sugar ABC transporter permease</fullName>
    </submittedName>
</protein>
<dbReference type="EMBL" id="SOFI01000003">
    <property type="protein sequence ID" value="TFB79617.1"/>
    <property type="molecule type" value="Genomic_DNA"/>
</dbReference>
<keyword evidence="4 7" id="KW-0812">Transmembrane</keyword>
<sequence length="334" mass="37573">MSRRASLRTAHRPRKGRGTAYLKRDRLTKEGWTLSTLVNRRARFTPYMLLIPATAVLLVVIGWPLIQLFIISFQEFGRAQVFGAPAPFIGFENYTKVLGDPAFWNVMVRSILFCLVNVVVTMVGGTLIALLMTKVNRFFRLLLSVGLLLAWAMPALTATIVWGWMFDTSYGVVNYALTNFFGLDFHAHSWLINPLSFFFVATVIVVWGAIPFVAFTVYAGLTQIPDEVMEAAQLDGARSTQRFRLIVFPYLKSIFLVVTILQVIWDLRVFTQIYALQGIGGIREQTSTLGVYIYQVALGSGEYGIGGAIAVITVFFMMAISLYYVRQSLKEEQL</sequence>
<reference evidence="9 10" key="1">
    <citation type="submission" date="2019-03" db="EMBL/GenBank/DDBJ databases">
        <title>Genomics of glacier-inhabiting Cryobacterium strains.</title>
        <authorList>
            <person name="Liu Q."/>
            <person name="Xin Y.-H."/>
        </authorList>
    </citation>
    <scope>NUCLEOTIDE SEQUENCE [LARGE SCALE GENOMIC DNA]</scope>
    <source>
        <strain evidence="9 10">CGMCC 1.10440</strain>
    </source>
</reference>
<evidence type="ECO:0000256" key="6">
    <source>
        <dbReference type="ARBA" id="ARBA00023136"/>
    </source>
</evidence>
<evidence type="ECO:0000256" key="4">
    <source>
        <dbReference type="ARBA" id="ARBA00022692"/>
    </source>
</evidence>
<evidence type="ECO:0000256" key="1">
    <source>
        <dbReference type="ARBA" id="ARBA00004651"/>
    </source>
</evidence>
<feature type="transmembrane region" description="Helical" evidence="7">
    <location>
        <begin position="138"/>
        <end position="165"/>
    </location>
</feature>
<dbReference type="PROSITE" id="PS50928">
    <property type="entry name" value="ABC_TM1"/>
    <property type="match status" value="1"/>
</dbReference>
<dbReference type="InterPro" id="IPR035906">
    <property type="entry name" value="MetI-like_sf"/>
</dbReference>
<comment type="similarity">
    <text evidence="7">Belongs to the binding-protein-dependent transport system permease family.</text>
</comment>
<accession>A0A4R8VCR7</accession>
<keyword evidence="5 7" id="KW-1133">Transmembrane helix</keyword>
<evidence type="ECO:0000256" key="3">
    <source>
        <dbReference type="ARBA" id="ARBA00022475"/>
    </source>
</evidence>
<evidence type="ECO:0000256" key="5">
    <source>
        <dbReference type="ARBA" id="ARBA00022989"/>
    </source>
</evidence>
<proteinExistence type="inferred from homology"/>
<evidence type="ECO:0000313" key="10">
    <source>
        <dbReference type="Proteomes" id="UP000298488"/>
    </source>
</evidence>
<feature type="transmembrane region" description="Helical" evidence="7">
    <location>
        <begin position="303"/>
        <end position="325"/>
    </location>
</feature>
<feature type="transmembrane region" description="Helical" evidence="7">
    <location>
        <begin position="47"/>
        <end position="66"/>
    </location>
</feature>
<dbReference type="Pfam" id="PF00528">
    <property type="entry name" value="BPD_transp_1"/>
    <property type="match status" value="1"/>
</dbReference>
<dbReference type="OrthoDB" id="9804439at2"/>
<keyword evidence="10" id="KW-1185">Reference proteome</keyword>
<dbReference type="GO" id="GO:0005886">
    <property type="term" value="C:plasma membrane"/>
    <property type="evidence" value="ECO:0007669"/>
    <property type="project" value="UniProtKB-SubCell"/>
</dbReference>
<dbReference type="CDD" id="cd06261">
    <property type="entry name" value="TM_PBP2"/>
    <property type="match status" value="1"/>
</dbReference>
<keyword evidence="2 7" id="KW-0813">Transport</keyword>
<dbReference type="Proteomes" id="UP000298488">
    <property type="component" value="Unassembled WGS sequence"/>
</dbReference>